<feature type="transmembrane region" description="Helical" evidence="9">
    <location>
        <begin position="163"/>
        <end position="184"/>
    </location>
</feature>
<dbReference type="InterPro" id="IPR004358">
    <property type="entry name" value="Sig_transdc_His_kin-like_C"/>
</dbReference>
<evidence type="ECO:0000256" key="4">
    <source>
        <dbReference type="ARBA" id="ARBA00022679"/>
    </source>
</evidence>
<dbReference type="Gene3D" id="3.30.565.10">
    <property type="entry name" value="Histidine kinase-like ATPase, C-terminal domain"/>
    <property type="match status" value="1"/>
</dbReference>
<dbReference type="PANTHER" id="PTHR44936">
    <property type="entry name" value="SENSOR PROTEIN CREC"/>
    <property type="match status" value="1"/>
</dbReference>
<keyword evidence="5" id="KW-0547">Nucleotide-binding</keyword>
<keyword evidence="9" id="KW-0812">Transmembrane</keyword>
<evidence type="ECO:0000256" key="9">
    <source>
        <dbReference type="SAM" id="Phobius"/>
    </source>
</evidence>
<dbReference type="GO" id="GO:0005524">
    <property type="term" value="F:ATP binding"/>
    <property type="evidence" value="ECO:0007669"/>
    <property type="project" value="UniProtKB-KW"/>
</dbReference>
<feature type="transmembrane region" description="Helical" evidence="9">
    <location>
        <begin position="20"/>
        <end position="40"/>
    </location>
</feature>
<dbReference type="InterPro" id="IPR003594">
    <property type="entry name" value="HATPase_dom"/>
</dbReference>
<dbReference type="Pfam" id="PF02518">
    <property type="entry name" value="HATPase_c"/>
    <property type="match status" value="1"/>
</dbReference>
<keyword evidence="6 11" id="KW-0418">Kinase</keyword>
<dbReference type="SUPFAM" id="SSF55874">
    <property type="entry name" value="ATPase domain of HSP90 chaperone/DNA topoisomerase II/histidine kinase"/>
    <property type="match status" value="1"/>
</dbReference>
<evidence type="ECO:0000256" key="2">
    <source>
        <dbReference type="ARBA" id="ARBA00012438"/>
    </source>
</evidence>
<dbReference type="GO" id="GO:0000160">
    <property type="term" value="P:phosphorelay signal transduction system"/>
    <property type="evidence" value="ECO:0007669"/>
    <property type="project" value="UniProtKB-KW"/>
</dbReference>
<gene>
    <name evidence="11" type="ORF">BBD42_09405</name>
</gene>
<evidence type="ECO:0000256" key="6">
    <source>
        <dbReference type="ARBA" id="ARBA00022777"/>
    </source>
</evidence>
<dbReference type="InterPro" id="IPR050980">
    <property type="entry name" value="2C_sensor_his_kinase"/>
</dbReference>
<dbReference type="SMART" id="SM00387">
    <property type="entry name" value="HATPase_c"/>
    <property type="match status" value="1"/>
</dbReference>
<keyword evidence="4" id="KW-0808">Transferase</keyword>
<dbReference type="PANTHER" id="PTHR44936:SF9">
    <property type="entry name" value="SENSOR PROTEIN CREC"/>
    <property type="match status" value="1"/>
</dbReference>
<evidence type="ECO:0000256" key="7">
    <source>
        <dbReference type="ARBA" id="ARBA00022840"/>
    </source>
</evidence>
<dbReference type="PRINTS" id="PR00344">
    <property type="entry name" value="BCTRLSENSOR"/>
</dbReference>
<dbReference type="EMBL" id="CP016808">
    <property type="protein sequence ID" value="ANY66651.1"/>
    <property type="molecule type" value="Genomic_DNA"/>
</dbReference>
<dbReference type="AlphaFoldDB" id="A0A1B2DG09"/>
<name>A0A1B2DG09_9BACL</name>
<comment type="catalytic activity">
    <reaction evidence="1">
        <text>ATP + protein L-histidine = ADP + protein N-phospho-L-histidine.</text>
        <dbReference type="EC" id="2.7.13.3"/>
    </reaction>
</comment>
<evidence type="ECO:0000256" key="8">
    <source>
        <dbReference type="ARBA" id="ARBA00023012"/>
    </source>
</evidence>
<sequence>MTVTSCKKGGWEVALRDKWLLFLLMVVSVPLAGELNFYPFHNDFRVSLGTPTFFLFLLWLRFPSPFVSGLLVGAAVTFFRTGLEVAIEPARSWDAAFLHHYPVFFYYLTYAVAFRAVRLNRYHNRPIVLGLLGVTIEIAASLAELLMRYSVTEQVVSFSTWNQILIIGIFRSFFVLSLFNLVILRQSRATEELTRKENEKMLLLISELYEESIQLKKTLHNAENIARDSYGLYQSLKAEQPEPLDELAQKALQIAGQVHDIKKDNQRIYAGLSGLISHESDYMPLEALVDIVLRSNQKYARSLGKQIDFSLHMEGVFPLCHVYVSLSLLNNLVVNAVEALNEAGAIRMEVKREQEAVVFLVADNGPGIAPKYREKIFIPGYTTKYDKSGNPSTGIGLAYVKQETERLLGTVQVQAGSDEQGTIFTITLPVGQIGKEE</sequence>
<dbReference type="InterPro" id="IPR036890">
    <property type="entry name" value="HATPase_C_sf"/>
</dbReference>
<keyword evidence="7" id="KW-0067">ATP-binding</keyword>
<proteinExistence type="predicted"/>
<evidence type="ECO:0000313" key="11">
    <source>
        <dbReference type="EMBL" id="ANY66651.1"/>
    </source>
</evidence>
<keyword evidence="9" id="KW-1133">Transmembrane helix</keyword>
<keyword evidence="9" id="KW-0472">Membrane</keyword>
<keyword evidence="8" id="KW-0902">Two-component regulatory system</keyword>
<feature type="domain" description="Histidine kinase" evidence="10">
    <location>
        <begin position="328"/>
        <end position="432"/>
    </location>
</feature>
<evidence type="ECO:0000256" key="1">
    <source>
        <dbReference type="ARBA" id="ARBA00000085"/>
    </source>
</evidence>
<evidence type="ECO:0000256" key="3">
    <source>
        <dbReference type="ARBA" id="ARBA00022553"/>
    </source>
</evidence>
<accession>A0A1B2DG09</accession>
<protein>
    <recommendedName>
        <fullName evidence="2">histidine kinase</fullName>
        <ecNumber evidence="2">2.7.13.3</ecNumber>
    </recommendedName>
</protein>
<evidence type="ECO:0000256" key="5">
    <source>
        <dbReference type="ARBA" id="ARBA00022741"/>
    </source>
</evidence>
<dbReference type="EC" id="2.7.13.3" evidence="2"/>
<reference evidence="11" key="1">
    <citation type="submission" date="2016-08" db="EMBL/GenBank/DDBJ databases">
        <title>Complete Genome Seqeunce of Paenibacillus sp. BIHB 4019 from tea rhizoplane.</title>
        <authorList>
            <person name="Thakur R."/>
            <person name="Swarnkar M.K."/>
            <person name="Gulati A."/>
        </authorList>
    </citation>
    <scope>NUCLEOTIDE SEQUENCE [LARGE SCALE GENOMIC DNA]</scope>
    <source>
        <strain evidence="11">BIHB4019</strain>
    </source>
</reference>
<organism evidence="11">
    <name type="scientific">Paenibacillus sp. BIHB 4019</name>
    <dbReference type="NCBI Taxonomy" id="1870819"/>
    <lineage>
        <taxon>Bacteria</taxon>
        <taxon>Bacillati</taxon>
        <taxon>Bacillota</taxon>
        <taxon>Bacilli</taxon>
        <taxon>Bacillales</taxon>
        <taxon>Paenibacillaceae</taxon>
        <taxon>Paenibacillus</taxon>
    </lineage>
</organism>
<feature type="transmembrane region" description="Helical" evidence="9">
    <location>
        <begin position="52"/>
        <end position="79"/>
    </location>
</feature>
<feature type="transmembrane region" description="Helical" evidence="9">
    <location>
        <begin position="129"/>
        <end position="151"/>
    </location>
</feature>
<dbReference type="PROSITE" id="PS50109">
    <property type="entry name" value="HIS_KIN"/>
    <property type="match status" value="1"/>
</dbReference>
<dbReference type="GO" id="GO:0004673">
    <property type="term" value="F:protein histidine kinase activity"/>
    <property type="evidence" value="ECO:0007669"/>
    <property type="project" value="UniProtKB-EC"/>
</dbReference>
<dbReference type="InterPro" id="IPR005467">
    <property type="entry name" value="His_kinase_dom"/>
</dbReference>
<keyword evidence="3" id="KW-0597">Phosphoprotein</keyword>
<feature type="transmembrane region" description="Helical" evidence="9">
    <location>
        <begin position="99"/>
        <end position="117"/>
    </location>
</feature>
<evidence type="ECO:0000259" key="10">
    <source>
        <dbReference type="PROSITE" id="PS50109"/>
    </source>
</evidence>